<feature type="region of interest" description="Disordered" evidence="1">
    <location>
        <begin position="639"/>
        <end position="723"/>
    </location>
</feature>
<feature type="region of interest" description="Disordered" evidence="1">
    <location>
        <begin position="74"/>
        <end position="98"/>
    </location>
</feature>
<protein>
    <submittedName>
        <fullName evidence="2">Uncharacterized protein</fullName>
    </submittedName>
</protein>
<dbReference type="Proteomes" id="UP000005220">
    <property type="component" value="Chromosome 7"/>
</dbReference>
<dbReference type="GeneID" id="13887234"/>
<dbReference type="FunCoup" id="H2AY05">
    <property type="interactions" value="269"/>
</dbReference>
<feature type="compositionally biased region" description="Basic and acidic residues" evidence="1">
    <location>
        <begin position="1"/>
        <end position="40"/>
    </location>
</feature>
<dbReference type="RefSeq" id="XP_003958390.1">
    <property type="nucleotide sequence ID" value="XM_003958341.1"/>
</dbReference>
<dbReference type="OrthoDB" id="10256176at2759"/>
<organism evidence="2 3">
    <name type="scientific">Kazachstania africana (strain ATCC 22294 / BCRC 22015 / CBS 2517 / CECT 1963 / NBRC 1671 / NRRL Y-8276)</name>
    <name type="common">Yeast</name>
    <name type="synonym">Kluyveromyces africanus</name>
    <dbReference type="NCBI Taxonomy" id="1071382"/>
    <lineage>
        <taxon>Eukaryota</taxon>
        <taxon>Fungi</taxon>
        <taxon>Dikarya</taxon>
        <taxon>Ascomycota</taxon>
        <taxon>Saccharomycotina</taxon>
        <taxon>Saccharomycetes</taxon>
        <taxon>Saccharomycetales</taxon>
        <taxon>Saccharomycetaceae</taxon>
        <taxon>Kazachstania</taxon>
    </lineage>
</organism>
<gene>
    <name evidence="2" type="primary">KAFR0G02210</name>
    <name evidence="2" type="ORF">KAFR_0G02210</name>
</gene>
<reference evidence="2 3" key="1">
    <citation type="journal article" date="2011" name="Proc. Natl. Acad. Sci. U.S.A.">
        <title>Evolutionary erosion of yeast sex chromosomes by mating-type switching accidents.</title>
        <authorList>
            <person name="Gordon J.L."/>
            <person name="Armisen D."/>
            <person name="Proux-Wera E."/>
            <person name="Oheigeartaigh S.S."/>
            <person name="Byrne K.P."/>
            <person name="Wolfe K.H."/>
        </authorList>
    </citation>
    <scope>NUCLEOTIDE SEQUENCE [LARGE SCALE GENOMIC DNA]</scope>
    <source>
        <strain evidence="3">ATCC 22294 / BCRC 22015 / CBS 2517 / CECT 1963 / NBRC 1671 / NRRL Y-8276</strain>
    </source>
</reference>
<dbReference type="InterPro" id="IPR029063">
    <property type="entry name" value="SAM-dependent_MTases_sf"/>
</dbReference>
<dbReference type="Gene3D" id="3.40.50.150">
    <property type="entry name" value="Vaccinia Virus protein VP39"/>
    <property type="match status" value="1"/>
</dbReference>
<dbReference type="HOGENOM" id="CLU_305885_0_0_1"/>
<name>H2AY05_KAZAF</name>
<feature type="region of interest" description="Disordered" evidence="1">
    <location>
        <begin position="555"/>
        <end position="599"/>
    </location>
</feature>
<dbReference type="EMBL" id="HE650827">
    <property type="protein sequence ID" value="CCF59255.1"/>
    <property type="molecule type" value="Genomic_DNA"/>
</dbReference>
<feature type="compositionally biased region" description="Acidic residues" evidence="1">
    <location>
        <begin position="700"/>
        <end position="723"/>
    </location>
</feature>
<feature type="compositionally biased region" description="Basic and acidic residues" evidence="1">
    <location>
        <begin position="153"/>
        <end position="173"/>
    </location>
</feature>
<feature type="compositionally biased region" description="Low complexity" evidence="1">
    <location>
        <begin position="557"/>
        <end position="573"/>
    </location>
</feature>
<feature type="compositionally biased region" description="Basic residues" evidence="1">
    <location>
        <begin position="590"/>
        <end position="599"/>
    </location>
</feature>
<feature type="compositionally biased region" description="Basic and acidic residues" evidence="1">
    <location>
        <begin position="685"/>
        <end position="698"/>
    </location>
</feature>
<feature type="region of interest" description="Disordered" evidence="1">
    <location>
        <begin position="151"/>
        <end position="173"/>
    </location>
</feature>
<feature type="compositionally biased region" description="Polar residues" evidence="1">
    <location>
        <begin position="665"/>
        <end position="674"/>
    </location>
</feature>
<evidence type="ECO:0000256" key="1">
    <source>
        <dbReference type="SAM" id="MobiDB-lite"/>
    </source>
</evidence>
<proteinExistence type="predicted"/>
<dbReference type="KEGG" id="kaf:KAFR_0G02210"/>
<feature type="compositionally biased region" description="Low complexity" evidence="1">
    <location>
        <begin position="643"/>
        <end position="658"/>
    </location>
</feature>
<dbReference type="SUPFAM" id="SSF53335">
    <property type="entry name" value="S-adenosyl-L-methionine-dependent methyltransferases"/>
    <property type="match status" value="1"/>
</dbReference>
<evidence type="ECO:0000313" key="3">
    <source>
        <dbReference type="Proteomes" id="UP000005220"/>
    </source>
</evidence>
<dbReference type="STRING" id="1071382.H2AY05"/>
<feature type="region of interest" description="Disordered" evidence="1">
    <location>
        <begin position="1"/>
        <end position="46"/>
    </location>
</feature>
<dbReference type="InParanoid" id="H2AY05"/>
<sequence length="969" mass="109466">MSHDIEPDPYRRLRRADSNEPAHDDLVGPLDSDQRNETKPRTTPLIYDSNDFNDINNTLHVDSGTGNSHVGRVAGENQGDRHLEVTYPTKSDSSSTRVGTTPYVSINHSTTLDLSSPSASTLSLRSAVNAYKPVEMTHDFDSYHFASTVGDQTSKKTEDAGHQSEDADTDTEKVEHLPLTRVRSIHGTTSKVVENQSSRKKWDWNILPAVNSSLLLKMADYNITKISIDGEIKYIKYDPSYNYVLPIMDLFLSFNRESKPIECLLNAEERLKSYVCFQSDYLKLDGEHNIKLNSKVQSTESVTSNSFSDLSEAERLIHLWYLQSTKFLLQNNSLFFSSDVSQTLIQRKTNRRKSSIDQHLRLRKLQRRSDSSSSTILCTQASFNGVDTRSVNPIKHVDDETFGEIEEKDPKIGMFDPIGDIDILILRPPFAALASWQIAYDEPALNVADYQLNVFPWINNNYITKDGEDASAMTLKNLQRLKSSGHLYQYGSSVMIVSDQDKLKKLTNENAYEYIADCMNKPVSNKDYSVIERNIKLKDKKDFSKIARREESPFEKTTVITSSPSPTPQLSSLKLKDTSSASITHSVGPKTKKTPFKQAKKSSGIVNFFKRKHSQLQNLSSGTTTNPHHLNVNLTHQSNKVTPASSASHSPALAAPTAKTKEMSPLTTFLNPNGNIAADTTLGTKHKESREDSSKLEVDSTQEDEFTQEDELSQEGELSQEDELQSEWLENHYGEVLSNYKRINIPTQYSLPSTAKATNEENNEDPLLHTKEFLQLDLPFQTNSMPSIFCPWLWAGLTRSKWIQLSREIYRCLQPEGYILAVVTDLTTSNSNGLSDQGFPTTKERDTAFDVVSVGAINKGLHIHPTSFLTKIFKEVGFTNIKATVLSMRLGDLNNKMGILNEFLCMISWDYNFRNQVRGRNCDDIPKEIDLDTLFERYVDDHWGKVDDDAGCFRTLFIVAQKPKDKRQK</sequence>
<evidence type="ECO:0000313" key="2">
    <source>
        <dbReference type="EMBL" id="CCF59255.1"/>
    </source>
</evidence>
<dbReference type="eggNOG" id="ENOG502QRP4">
    <property type="taxonomic scope" value="Eukaryota"/>
</dbReference>
<dbReference type="AlphaFoldDB" id="H2AY05"/>
<feature type="compositionally biased region" description="Polar residues" evidence="1">
    <location>
        <begin position="88"/>
        <end position="98"/>
    </location>
</feature>
<keyword evidence="3" id="KW-1185">Reference proteome</keyword>
<accession>H2AY05</accession>